<proteinExistence type="predicted"/>
<name>A0ACC1PC42_9PEZI</name>
<evidence type="ECO:0000313" key="1">
    <source>
        <dbReference type="EMBL" id="KAJ2989743.1"/>
    </source>
</evidence>
<comment type="caution">
    <text evidence="1">The sequence shown here is derived from an EMBL/GenBank/DDBJ whole genome shotgun (WGS) entry which is preliminary data.</text>
</comment>
<reference evidence="1" key="1">
    <citation type="submission" date="2022-10" db="EMBL/GenBank/DDBJ databases">
        <title>Genome Sequence of Xylaria curta.</title>
        <authorList>
            <person name="Buettner E."/>
        </authorList>
    </citation>
    <scope>NUCLEOTIDE SEQUENCE</scope>
    <source>
        <strain evidence="1">Babe10</strain>
    </source>
</reference>
<organism evidence="1 2">
    <name type="scientific">Xylaria curta</name>
    <dbReference type="NCBI Taxonomy" id="42375"/>
    <lineage>
        <taxon>Eukaryota</taxon>
        <taxon>Fungi</taxon>
        <taxon>Dikarya</taxon>
        <taxon>Ascomycota</taxon>
        <taxon>Pezizomycotina</taxon>
        <taxon>Sordariomycetes</taxon>
        <taxon>Xylariomycetidae</taxon>
        <taxon>Xylariales</taxon>
        <taxon>Xylariaceae</taxon>
        <taxon>Xylaria</taxon>
    </lineage>
</organism>
<keyword evidence="2" id="KW-1185">Reference proteome</keyword>
<accession>A0ACC1PC42</accession>
<evidence type="ECO:0000313" key="2">
    <source>
        <dbReference type="Proteomes" id="UP001143856"/>
    </source>
</evidence>
<protein>
    <submittedName>
        <fullName evidence="1">Uncharacterized protein</fullName>
    </submittedName>
</protein>
<dbReference type="Proteomes" id="UP001143856">
    <property type="component" value="Unassembled WGS sequence"/>
</dbReference>
<sequence>MGDSTNPEPSDNLSSLTAPDGESPRPRGRGRPRKNWTASSTPTHEETTLSSALTTSGSTGQSSQRSNLNIDEVELLLHFAQFTAYSLIDNKPSNGPMLRFWSHSLPRIGLTHHFVLHLAYALAAYHLACHATIDSPENLKYSRMAKHHASLGLSQLTSALSRIDPYNCGAVYIAATLVCYCTFAAGPTGPGDLLVCNLDATHDAGWLPLIYGVRLIREKFDDGVLFSGLMKPFGPDKSQPESEPSLSETLRARCHREGFERLDWEEPLRNLREFVASQTFENSEICLRELDGLILIYEATYGDRDAKFEGSSVNEFAFGWLYRLDKPFINCFQQRNATALVILAYYAVLLRTVEHLWFMDGWADHLLATVRNLVGDDYIVWLQWPTESLRQKM</sequence>
<gene>
    <name evidence="1" type="ORF">NUW58_g3312</name>
</gene>
<dbReference type="EMBL" id="JAPDGR010000496">
    <property type="protein sequence ID" value="KAJ2989743.1"/>
    <property type="molecule type" value="Genomic_DNA"/>
</dbReference>